<reference evidence="15" key="1">
    <citation type="submission" date="2022-07" db="EMBL/GenBank/DDBJ databases">
        <title>Chromosome-level genome of Muraenolepis orangiensis.</title>
        <authorList>
            <person name="Kim J."/>
        </authorList>
    </citation>
    <scope>NUCLEOTIDE SEQUENCE</scope>
    <source>
        <strain evidence="15">KU_S4_2022</strain>
        <tissue evidence="15">Muscle</tissue>
    </source>
</reference>
<feature type="transmembrane region" description="Helical" evidence="13">
    <location>
        <begin position="49"/>
        <end position="72"/>
    </location>
</feature>
<accession>A0A9Q0DVM2</accession>
<feature type="domain" description="MARVEL" evidence="14">
    <location>
        <begin position="42"/>
        <end position="178"/>
    </location>
</feature>
<feature type="transmembrane region" description="Helical" evidence="13">
    <location>
        <begin position="115"/>
        <end position="136"/>
    </location>
</feature>
<dbReference type="GO" id="GO:0042552">
    <property type="term" value="P:myelination"/>
    <property type="evidence" value="ECO:0007669"/>
    <property type="project" value="TreeGrafter"/>
</dbReference>
<evidence type="ECO:0000256" key="2">
    <source>
        <dbReference type="ARBA" id="ARBA00011815"/>
    </source>
</evidence>
<feature type="region of interest" description="Disordered" evidence="12">
    <location>
        <begin position="1"/>
        <end position="24"/>
    </location>
</feature>
<evidence type="ECO:0000313" key="15">
    <source>
        <dbReference type="EMBL" id="KAJ3596614.1"/>
    </source>
</evidence>
<dbReference type="GO" id="GO:0043209">
    <property type="term" value="C:myelin sheath"/>
    <property type="evidence" value="ECO:0007669"/>
    <property type="project" value="UniProtKB-SubCell"/>
</dbReference>
<dbReference type="GO" id="GO:0019911">
    <property type="term" value="F:structural constituent of myelin sheath"/>
    <property type="evidence" value="ECO:0007669"/>
    <property type="project" value="TreeGrafter"/>
</dbReference>
<dbReference type="GO" id="GO:0016324">
    <property type="term" value="C:apical plasma membrane"/>
    <property type="evidence" value="ECO:0007669"/>
    <property type="project" value="UniProtKB-SubCell"/>
</dbReference>
<comment type="caution">
    <text evidence="15">The sequence shown here is derived from an EMBL/GenBank/DDBJ whole genome shotgun (WGS) entry which is preliminary data.</text>
</comment>
<dbReference type="EMBL" id="JANIIK010000110">
    <property type="protein sequence ID" value="KAJ3596614.1"/>
    <property type="molecule type" value="Genomic_DNA"/>
</dbReference>
<name>A0A9Q0DVM2_9TELE</name>
<keyword evidence="5 13" id="KW-1133">Transmembrane helix</keyword>
<evidence type="ECO:0000256" key="6">
    <source>
        <dbReference type="ARBA" id="ARBA00023136"/>
    </source>
</evidence>
<feature type="transmembrane region" description="Helical" evidence="13">
    <location>
        <begin position="148"/>
        <end position="168"/>
    </location>
</feature>
<dbReference type="PANTHER" id="PTHR22776">
    <property type="entry name" value="MARVEL-CONTAINING POTENTIAL LIPID RAFT-ASSOCIATED PROTEIN"/>
    <property type="match status" value="1"/>
</dbReference>
<evidence type="ECO:0000256" key="7">
    <source>
        <dbReference type="ARBA" id="ARBA00034721"/>
    </source>
</evidence>
<feature type="transmembrane region" description="Helical" evidence="13">
    <location>
        <begin position="78"/>
        <end position="103"/>
    </location>
</feature>
<dbReference type="InterPro" id="IPR013295">
    <property type="entry name" value="MAL"/>
</dbReference>
<evidence type="ECO:0000256" key="10">
    <source>
        <dbReference type="ARBA" id="ARBA00050050"/>
    </source>
</evidence>
<dbReference type="OrthoDB" id="6258237at2759"/>
<evidence type="ECO:0000313" key="16">
    <source>
        <dbReference type="Proteomes" id="UP001148018"/>
    </source>
</evidence>
<dbReference type="Proteomes" id="UP001148018">
    <property type="component" value="Unassembled WGS sequence"/>
</dbReference>
<comment type="subcellular location">
    <subcellularLocation>
        <location evidence="1">Apical cell membrane</location>
        <topology evidence="1">Multi-pass membrane protein</topology>
    </subcellularLocation>
    <subcellularLocation>
        <location evidence="8">Myelin membrane</location>
        <topology evidence="8">Multi-pass membrane protein</topology>
    </subcellularLocation>
</comment>
<proteinExistence type="inferred from homology"/>
<comment type="subunit">
    <text evidence="2">Forms oligomers.</text>
</comment>
<keyword evidence="4 11" id="KW-0812">Transmembrane</keyword>
<evidence type="ECO:0000256" key="3">
    <source>
        <dbReference type="ARBA" id="ARBA00022475"/>
    </source>
</evidence>
<keyword evidence="16" id="KW-1185">Reference proteome</keyword>
<evidence type="ECO:0000256" key="8">
    <source>
        <dbReference type="ARBA" id="ARBA00049979"/>
    </source>
</evidence>
<dbReference type="Pfam" id="PF01284">
    <property type="entry name" value="MARVEL"/>
    <property type="match status" value="1"/>
</dbReference>
<evidence type="ECO:0000256" key="1">
    <source>
        <dbReference type="ARBA" id="ARBA00004424"/>
    </source>
</evidence>
<evidence type="ECO:0000256" key="5">
    <source>
        <dbReference type="ARBA" id="ARBA00022989"/>
    </source>
</evidence>
<dbReference type="AlphaFoldDB" id="A0A9Q0DVM2"/>
<evidence type="ECO:0000256" key="4">
    <source>
        <dbReference type="ARBA" id="ARBA00022692"/>
    </source>
</evidence>
<protein>
    <recommendedName>
        <fullName evidence="9">Plasmolipin</fullName>
    </recommendedName>
    <alternativeName>
        <fullName evidence="10">Plasma membrane proteolipid</fullName>
    </alternativeName>
</protein>
<feature type="compositionally biased region" description="Polar residues" evidence="12">
    <location>
        <begin position="1"/>
        <end position="15"/>
    </location>
</feature>
<dbReference type="PROSITE" id="PS51225">
    <property type="entry name" value="MARVEL"/>
    <property type="match status" value="1"/>
</dbReference>
<comment type="similarity">
    <text evidence="7">Belongs to the MAL family.</text>
</comment>
<dbReference type="PRINTS" id="PR01884">
    <property type="entry name" value="MALPROTEIN"/>
</dbReference>
<evidence type="ECO:0000256" key="12">
    <source>
        <dbReference type="SAM" id="MobiDB-lite"/>
    </source>
</evidence>
<evidence type="ECO:0000256" key="9">
    <source>
        <dbReference type="ARBA" id="ARBA00050024"/>
    </source>
</evidence>
<sequence length="191" mass="20373">MAEFPSTVTTATSAPQPDGGQSGGNSLRGLASSISLSLDISFIRSIPGILMMVEIVSGLLQWTLIASVSFAAFTVYGWVMFVAVTLWLVTSILFCLILFGVQLKLTFVPWPLTVMLYNAVAVFLCLTAFLCNAAFVHQYSWNYLLNYLQGYFGAAAFFGAVSTVAYGASAYFSYLDWKGNGGSAASGTGPS</sequence>
<evidence type="ECO:0000256" key="11">
    <source>
        <dbReference type="PROSITE-ProRule" id="PRU00581"/>
    </source>
</evidence>
<gene>
    <name evidence="15" type="ORF">NHX12_003018</name>
</gene>
<evidence type="ECO:0000259" key="14">
    <source>
        <dbReference type="PROSITE" id="PS51225"/>
    </source>
</evidence>
<keyword evidence="6 11" id="KW-0472">Membrane</keyword>
<dbReference type="PANTHER" id="PTHR22776:SF9">
    <property type="entry name" value="PLASMOLIPIN"/>
    <property type="match status" value="1"/>
</dbReference>
<dbReference type="InterPro" id="IPR050578">
    <property type="entry name" value="MARVEL-CKLF_proteins"/>
</dbReference>
<dbReference type="InterPro" id="IPR008253">
    <property type="entry name" value="Marvel"/>
</dbReference>
<keyword evidence="3" id="KW-1003">Cell membrane</keyword>
<organism evidence="15 16">
    <name type="scientific">Muraenolepis orangiensis</name>
    <name type="common">Patagonian moray cod</name>
    <dbReference type="NCBI Taxonomy" id="630683"/>
    <lineage>
        <taxon>Eukaryota</taxon>
        <taxon>Metazoa</taxon>
        <taxon>Chordata</taxon>
        <taxon>Craniata</taxon>
        <taxon>Vertebrata</taxon>
        <taxon>Euteleostomi</taxon>
        <taxon>Actinopterygii</taxon>
        <taxon>Neopterygii</taxon>
        <taxon>Teleostei</taxon>
        <taxon>Neoteleostei</taxon>
        <taxon>Acanthomorphata</taxon>
        <taxon>Zeiogadaria</taxon>
        <taxon>Gadariae</taxon>
        <taxon>Gadiformes</taxon>
        <taxon>Muraenolepidoidei</taxon>
        <taxon>Muraenolepididae</taxon>
        <taxon>Muraenolepis</taxon>
    </lineage>
</organism>
<evidence type="ECO:0000256" key="13">
    <source>
        <dbReference type="SAM" id="Phobius"/>
    </source>
</evidence>